<comment type="caution">
    <text evidence="2">The sequence shown here is derived from an EMBL/GenBank/DDBJ whole genome shotgun (WGS) entry which is preliminary data.</text>
</comment>
<protein>
    <recommendedName>
        <fullName evidence="4">Prepilin-type N-terminal cleavage/methylation domain-containing protein</fullName>
    </recommendedName>
</protein>
<name>A0A9X1BS95_9BURK</name>
<gene>
    <name evidence="2" type="ORF">JI742_10965</name>
</gene>
<feature type="compositionally biased region" description="Basic and acidic residues" evidence="1">
    <location>
        <begin position="189"/>
        <end position="204"/>
    </location>
</feature>
<keyword evidence="3" id="KW-1185">Reference proteome</keyword>
<organism evidence="2 3">
    <name type="scientific">Aquariibacter lacus</name>
    <dbReference type="NCBI Taxonomy" id="2801332"/>
    <lineage>
        <taxon>Bacteria</taxon>
        <taxon>Pseudomonadati</taxon>
        <taxon>Pseudomonadota</taxon>
        <taxon>Betaproteobacteria</taxon>
        <taxon>Burkholderiales</taxon>
        <taxon>Sphaerotilaceae</taxon>
        <taxon>Aquariibacter</taxon>
    </lineage>
</organism>
<evidence type="ECO:0000256" key="1">
    <source>
        <dbReference type="SAM" id="MobiDB-lite"/>
    </source>
</evidence>
<dbReference type="AlphaFoldDB" id="A0A9X1BS95"/>
<evidence type="ECO:0000313" key="2">
    <source>
        <dbReference type="EMBL" id="MBL0720408.1"/>
    </source>
</evidence>
<proteinExistence type="predicted"/>
<dbReference type="EMBL" id="JAERRA010000002">
    <property type="protein sequence ID" value="MBL0720408.1"/>
    <property type="molecule type" value="Genomic_DNA"/>
</dbReference>
<accession>A0A9X1BS95</accession>
<evidence type="ECO:0000313" key="3">
    <source>
        <dbReference type="Proteomes" id="UP000643207"/>
    </source>
</evidence>
<evidence type="ECO:0008006" key="4">
    <source>
        <dbReference type="Google" id="ProtNLM"/>
    </source>
</evidence>
<dbReference type="RefSeq" id="WP_201826826.1">
    <property type="nucleotide sequence ID" value="NZ_JAERRA010000002.1"/>
</dbReference>
<reference evidence="2 3" key="1">
    <citation type="submission" date="2021-01" db="EMBL/GenBank/DDBJ databases">
        <title>Piscinibacter sp. Jin2 Genome sequencing and assembly.</title>
        <authorList>
            <person name="Kim I."/>
        </authorList>
    </citation>
    <scope>NUCLEOTIDE SEQUENCE [LARGE SCALE GENOMIC DNA]</scope>
    <source>
        <strain evidence="2 3">Jin2</strain>
    </source>
</reference>
<sequence length="212" mass="22558">MTAARPCRRARGSTLVELMLGLGLSLALLAGGLRLMLLQLDLLHRAALARQLDQDLRAASELIVRELRRAGHWQAALDGGTASNPNTALLLGGSPGSATLAYAYDEGGAVQRRMLRLNSGVLQLQLSPGSSFQALTDPASTRVLSLGLNLDSADQAVHVVCGPDTLATVPRQQRALSLLLQAESPADPSIRREVRARPRLRNDRLPAPPCLG</sequence>
<dbReference type="Proteomes" id="UP000643207">
    <property type="component" value="Unassembled WGS sequence"/>
</dbReference>
<feature type="region of interest" description="Disordered" evidence="1">
    <location>
        <begin position="187"/>
        <end position="212"/>
    </location>
</feature>